<dbReference type="InterPro" id="IPR036637">
    <property type="entry name" value="Phosphohistidine_dom_sf"/>
</dbReference>
<evidence type="ECO:0000256" key="15">
    <source>
        <dbReference type="ARBA" id="ARBA00022842"/>
    </source>
</evidence>
<evidence type="ECO:0000256" key="4">
    <source>
        <dbReference type="ARBA" id="ARBA00004496"/>
    </source>
</evidence>
<evidence type="ECO:0000256" key="7">
    <source>
        <dbReference type="ARBA" id="ARBA00016544"/>
    </source>
</evidence>
<keyword evidence="21" id="KW-0175">Coiled coil</keyword>
<organism evidence="25 26">
    <name type="scientific">Holtiella tumoricola</name>
    <dbReference type="NCBI Taxonomy" id="3018743"/>
    <lineage>
        <taxon>Bacteria</taxon>
        <taxon>Bacillati</taxon>
        <taxon>Bacillota</taxon>
        <taxon>Clostridia</taxon>
        <taxon>Lachnospirales</taxon>
        <taxon>Cellulosilyticaceae</taxon>
        <taxon>Holtiella</taxon>
    </lineage>
</organism>
<feature type="domain" description="PEP-utilising enzyme mobile" evidence="22">
    <location>
        <begin position="152"/>
        <end position="224"/>
    </location>
</feature>
<comment type="similarity">
    <text evidence="5 17">Belongs to the PEP-utilizing enzyme family.</text>
</comment>
<dbReference type="InterPro" id="IPR024692">
    <property type="entry name" value="PTS_EI"/>
</dbReference>
<comment type="subcellular location">
    <subcellularLocation>
        <location evidence="4 17">Cytoplasm</location>
    </subcellularLocation>
</comment>
<comment type="catalytic activity">
    <reaction evidence="1 17">
        <text>L-histidyl-[protein] + phosphoenolpyruvate = N(pros)-phospho-L-histidyl-[protein] + pyruvate</text>
        <dbReference type="Rhea" id="RHEA:23880"/>
        <dbReference type="Rhea" id="RHEA-COMP:9745"/>
        <dbReference type="Rhea" id="RHEA-COMP:9746"/>
        <dbReference type="ChEBI" id="CHEBI:15361"/>
        <dbReference type="ChEBI" id="CHEBI:29979"/>
        <dbReference type="ChEBI" id="CHEBI:58702"/>
        <dbReference type="ChEBI" id="CHEBI:64837"/>
        <dbReference type="EC" id="2.7.3.9"/>
    </reaction>
</comment>
<name>A0AA42J4R1_9FIRM</name>
<dbReference type="InterPro" id="IPR008731">
    <property type="entry name" value="PTS_EIN"/>
</dbReference>
<dbReference type="InterPro" id="IPR008279">
    <property type="entry name" value="PEP-util_enz_mobile_dom"/>
</dbReference>
<evidence type="ECO:0000256" key="8">
    <source>
        <dbReference type="ARBA" id="ARBA00022448"/>
    </source>
</evidence>
<evidence type="ECO:0000256" key="21">
    <source>
        <dbReference type="SAM" id="Coils"/>
    </source>
</evidence>
<dbReference type="RefSeq" id="WP_271013781.1">
    <property type="nucleotide sequence ID" value="NZ_JAQIFT010000074.1"/>
</dbReference>
<dbReference type="EC" id="2.7.3.9" evidence="6 17"/>
<evidence type="ECO:0000256" key="5">
    <source>
        <dbReference type="ARBA" id="ARBA00007837"/>
    </source>
</evidence>
<dbReference type="SUPFAM" id="SSF47831">
    <property type="entry name" value="Enzyme I of the PEP:sugar phosphotransferase system HPr-binding (sub)domain"/>
    <property type="match status" value="1"/>
</dbReference>
<feature type="coiled-coil region" evidence="21">
    <location>
        <begin position="32"/>
        <end position="59"/>
    </location>
</feature>
<dbReference type="NCBIfam" id="TIGR01417">
    <property type="entry name" value="PTS_I_fam"/>
    <property type="match status" value="1"/>
</dbReference>
<proteinExistence type="inferred from homology"/>
<evidence type="ECO:0000256" key="2">
    <source>
        <dbReference type="ARBA" id="ARBA00001946"/>
    </source>
</evidence>
<evidence type="ECO:0000256" key="6">
    <source>
        <dbReference type="ARBA" id="ARBA00012232"/>
    </source>
</evidence>
<dbReference type="Proteomes" id="UP001169242">
    <property type="component" value="Unassembled WGS sequence"/>
</dbReference>
<dbReference type="Gene3D" id="1.10.274.10">
    <property type="entry name" value="PtsI, HPr-binding domain"/>
    <property type="match status" value="1"/>
</dbReference>
<protein>
    <recommendedName>
        <fullName evidence="7 17">Phosphoenolpyruvate-protein phosphotransferase</fullName>
        <ecNumber evidence="6 17">2.7.3.9</ecNumber>
    </recommendedName>
    <alternativeName>
        <fullName evidence="16 17">Phosphotransferase system, enzyme I</fullName>
    </alternativeName>
</protein>
<dbReference type="InterPro" id="IPR000121">
    <property type="entry name" value="PEP_util_C"/>
</dbReference>
<dbReference type="InterPro" id="IPR023151">
    <property type="entry name" value="PEP_util_CS"/>
</dbReference>
<evidence type="ECO:0000256" key="11">
    <source>
        <dbReference type="ARBA" id="ARBA00022679"/>
    </source>
</evidence>
<keyword evidence="14 17" id="KW-0418">Kinase</keyword>
<feature type="active site" description="Tele-phosphohistidine intermediate" evidence="18">
    <location>
        <position position="188"/>
    </location>
</feature>
<evidence type="ECO:0000313" key="25">
    <source>
        <dbReference type="EMBL" id="MDA3734176.1"/>
    </source>
</evidence>
<keyword evidence="8 17" id="KW-0813">Transport</keyword>
<comment type="caution">
    <text evidence="25">The sequence shown here is derived from an EMBL/GenBank/DDBJ whole genome shotgun (WGS) entry which is preliminary data.</text>
</comment>
<dbReference type="PROSITE" id="PS00742">
    <property type="entry name" value="PEP_ENZYMES_2"/>
    <property type="match status" value="1"/>
</dbReference>
<evidence type="ECO:0000256" key="18">
    <source>
        <dbReference type="PIRSR" id="PIRSR000732-1"/>
    </source>
</evidence>
<accession>A0AA42J4R1</accession>
<reference evidence="25" key="1">
    <citation type="journal article" date="2023" name="Int. J. Syst. Evol. Microbiol.">
        <title>&lt;i&gt;Holtiella tumoricola&lt;/i&gt; gen. nov. sp. nov., isolated from a human clinical sample.</title>
        <authorList>
            <person name="Allen-Vercoe E."/>
            <person name="Daigneault M.C."/>
            <person name="Vancuren S.J."/>
            <person name="Cochrane K."/>
            <person name="O'Neal L.L."/>
            <person name="Sankaranarayanan K."/>
            <person name="Lawson P.A."/>
        </authorList>
    </citation>
    <scope>NUCLEOTIDE SEQUENCE</scope>
    <source>
        <strain evidence="25">CC70A</strain>
    </source>
</reference>
<feature type="binding site" evidence="19">
    <location>
        <position position="330"/>
    </location>
    <ligand>
        <name>phosphoenolpyruvate</name>
        <dbReference type="ChEBI" id="CHEBI:58702"/>
    </ligand>
</feature>
<dbReference type="InterPro" id="IPR015813">
    <property type="entry name" value="Pyrv/PenolPyrv_kinase-like_dom"/>
</dbReference>
<keyword evidence="9 17" id="KW-0963">Cytoplasm</keyword>
<dbReference type="GO" id="GO:0009401">
    <property type="term" value="P:phosphoenolpyruvate-dependent sugar phosphotransferase system"/>
    <property type="evidence" value="ECO:0007669"/>
    <property type="project" value="UniProtKB-KW"/>
</dbReference>
<feature type="binding site" evidence="19">
    <location>
        <position position="295"/>
    </location>
    <ligand>
        <name>phosphoenolpyruvate</name>
        <dbReference type="ChEBI" id="CHEBI:58702"/>
    </ligand>
</feature>
<keyword evidence="26" id="KW-1185">Reference proteome</keyword>
<dbReference type="GO" id="GO:0008965">
    <property type="term" value="F:phosphoenolpyruvate-protein phosphotransferase activity"/>
    <property type="evidence" value="ECO:0007669"/>
    <property type="project" value="UniProtKB-EC"/>
</dbReference>
<feature type="binding site" evidence="20">
    <location>
        <position position="429"/>
    </location>
    <ligand>
        <name>Mg(2+)</name>
        <dbReference type="ChEBI" id="CHEBI:18420"/>
    </ligand>
</feature>
<dbReference type="InterPro" id="IPR040442">
    <property type="entry name" value="Pyrv_kinase-like_dom_sf"/>
</dbReference>
<evidence type="ECO:0000256" key="14">
    <source>
        <dbReference type="ARBA" id="ARBA00022777"/>
    </source>
</evidence>
<dbReference type="InterPro" id="IPR006318">
    <property type="entry name" value="PTS_EI-like"/>
</dbReference>
<comment type="cofactor">
    <cofactor evidence="2 17 20">
        <name>Mg(2+)</name>
        <dbReference type="ChEBI" id="CHEBI:18420"/>
    </cofactor>
</comment>
<evidence type="ECO:0000256" key="12">
    <source>
        <dbReference type="ARBA" id="ARBA00022683"/>
    </source>
</evidence>
<dbReference type="Pfam" id="PF00391">
    <property type="entry name" value="PEP-utilizers"/>
    <property type="match status" value="1"/>
</dbReference>
<keyword evidence="13 17" id="KW-0479">Metal-binding</keyword>
<dbReference type="GO" id="GO:0016301">
    <property type="term" value="F:kinase activity"/>
    <property type="evidence" value="ECO:0007669"/>
    <property type="project" value="UniProtKB-KW"/>
</dbReference>
<evidence type="ECO:0000256" key="3">
    <source>
        <dbReference type="ARBA" id="ARBA00002728"/>
    </source>
</evidence>
<evidence type="ECO:0000256" key="9">
    <source>
        <dbReference type="ARBA" id="ARBA00022490"/>
    </source>
</evidence>
<evidence type="ECO:0000259" key="24">
    <source>
        <dbReference type="Pfam" id="PF05524"/>
    </source>
</evidence>
<gene>
    <name evidence="25" type="primary">ptsP</name>
    <name evidence="25" type="ORF">PBV87_22135</name>
</gene>
<dbReference type="EMBL" id="JAQIFT010000074">
    <property type="protein sequence ID" value="MDA3734176.1"/>
    <property type="molecule type" value="Genomic_DNA"/>
</dbReference>
<dbReference type="GO" id="GO:0046872">
    <property type="term" value="F:metal ion binding"/>
    <property type="evidence" value="ECO:0007669"/>
    <property type="project" value="UniProtKB-KW"/>
</dbReference>
<dbReference type="Pfam" id="PF02896">
    <property type="entry name" value="PEP-utilizers_C"/>
    <property type="match status" value="1"/>
</dbReference>
<keyword evidence="12 17" id="KW-0598">Phosphotransferase system</keyword>
<keyword evidence="11 17" id="KW-0808">Transferase</keyword>
<keyword evidence="15 17" id="KW-0460">Magnesium</keyword>
<evidence type="ECO:0000256" key="20">
    <source>
        <dbReference type="PIRSR" id="PIRSR000732-3"/>
    </source>
</evidence>
<evidence type="ECO:0000259" key="23">
    <source>
        <dbReference type="Pfam" id="PF02896"/>
    </source>
</evidence>
<evidence type="ECO:0000259" key="22">
    <source>
        <dbReference type="Pfam" id="PF00391"/>
    </source>
</evidence>
<dbReference type="AlphaFoldDB" id="A0AA42J4R1"/>
<evidence type="ECO:0000256" key="17">
    <source>
        <dbReference type="PIRNR" id="PIRNR000732"/>
    </source>
</evidence>
<dbReference type="Gene3D" id="3.50.30.10">
    <property type="entry name" value="Phosphohistidine domain"/>
    <property type="match status" value="1"/>
</dbReference>
<feature type="binding site" evidence="20">
    <location>
        <position position="453"/>
    </location>
    <ligand>
        <name>Mg(2+)</name>
        <dbReference type="ChEBI" id="CHEBI:18420"/>
    </ligand>
</feature>
<evidence type="ECO:0000256" key="19">
    <source>
        <dbReference type="PIRSR" id="PIRSR000732-2"/>
    </source>
</evidence>
<dbReference type="PIRSF" id="PIRSF000732">
    <property type="entry name" value="PTS_enzyme_I"/>
    <property type="match status" value="1"/>
</dbReference>
<dbReference type="Pfam" id="PF05524">
    <property type="entry name" value="PEP-utilisers_N"/>
    <property type="match status" value="1"/>
</dbReference>
<evidence type="ECO:0000256" key="10">
    <source>
        <dbReference type="ARBA" id="ARBA00022597"/>
    </source>
</evidence>
<dbReference type="SUPFAM" id="SSF51621">
    <property type="entry name" value="Phosphoenolpyruvate/pyruvate domain"/>
    <property type="match status" value="1"/>
</dbReference>
<comment type="function">
    <text evidence="3 17">General (non sugar-specific) component of the phosphoenolpyruvate-dependent sugar phosphotransferase system (sugar PTS). This major carbohydrate active-transport system catalyzes the phosphorylation of incoming sugar substrates concomitantly with their translocation across the cell membrane. Enzyme I transfers the phosphoryl group from phosphoenolpyruvate (PEP) to the phosphoryl carrier protein (HPr).</text>
</comment>
<dbReference type="InterPro" id="IPR050499">
    <property type="entry name" value="PEP-utilizing_PTS_enzyme"/>
</dbReference>
<feature type="domain" description="PEP-utilising enzyme C-terminal" evidence="23">
    <location>
        <begin position="250"/>
        <end position="539"/>
    </location>
</feature>
<dbReference type="PANTHER" id="PTHR46244">
    <property type="entry name" value="PHOSPHOENOLPYRUVATE-PROTEIN PHOSPHOTRANSFERASE"/>
    <property type="match status" value="1"/>
</dbReference>
<keyword evidence="10 17" id="KW-0762">Sugar transport</keyword>
<feature type="domain" description="Phosphotransferase system enzyme I N-terminal" evidence="24">
    <location>
        <begin position="5"/>
        <end position="125"/>
    </location>
</feature>
<dbReference type="SUPFAM" id="SSF52009">
    <property type="entry name" value="Phosphohistidine domain"/>
    <property type="match status" value="1"/>
</dbReference>
<feature type="binding site" evidence="19">
    <location>
        <begin position="452"/>
        <end position="453"/>
    </location>
    <ligand>
        <name>phosphoenolpyruvate</name>
        <dbReference type="ChEBI" id="CHEBI:58702"/>
    </ligand>
</feature>
<sequence length="549" mass="60762">MILDGIGASSGVAIGKVFIKKQGTSKVPNTKIENVEAEIKRFEEAKEEALKELQVLYTKAVEEVGEEHAGIFDVHQMLVQDLDLNDQVVNFITEDKYNAAYAVSEAAVIIAAMFESMDDPYLQERAADIRDISKRLIGILTGEKEVSLADLQEPVILVAKDLFPSDTIQMNKKFVLGFITEDGGKMSHSAILARTMQIPAVVGLENALTKFNNDDIIILDGKNGKVYTEPTEEMVAEWTLEQEKYRNYKEELQKLIGTPNVTIDGVHIEVNANIGSPDDIENVLANDAKGVGLFRSEFLYMDGKALPTEEMQYEAYKKVLEAMEDRVIIRTLDVGGDKELPYLNIPKEENPFLGYRAIRVCLDQPELFKTQLRALLRASVHGKLGIMFPMIATVNEIKAARKVLEETKQELLAEGIAVSEDIEVGMMIETPAAALVSDLLAKEVDFFSIGTNDLTQYTMAVDRMNAKIAHLYDTHNLAILRSIKMVADNAHKAGIWVGICGESAADTTLTETYLAMGIDELSVSAPSVLEVRKKIQQVDTQKAKASLNL</sequence>
<dbReference type="PANTHER" id="PTHR46244:SF3">
    <property type="entry name" value="PHOSPHOENOLPYRUVATE-PROTEIN PHOSPHOTRANSFERASE"/>
    <property type="match status" value="1"/>
</dbReference>
<dbReference type="Gene3D" id="3.20.20.60">
    <property type="entry name" value="Phosphoenolpyruvate-binding domains"/>
    <property type="match status" value="1"/>
</dbReference>
<dbReference type="PRINTS" id="PR01736">
    <property type="entry name" value="PHPHTRNFRASE"/>
</dbReference>
<dbReference type="GO" id="GO:0005737">
    <property type="term" value="C:cytoplasm"/>
    <property type="evidence" value="ECO:0007669"/>
    <property type="project" value="UniProtKB-SubCell"/>
</dbReference>
<evidence type="ECO:0000256" key="1">
    <source>
        <dbReference type="ARBA" id="ARBA00000683"/>
    </source>
</evidence>
<evidence type="ECO:0000313" key="26">
    <source>
        <dbReference type="Proteomes" id="UP001169242"/>
    </source>
</evidence>
<dbReference type="InterPro" id="IPR036618">
    <property type="entry name" value="PtsI_HPr-bd_sf"/>
</dbReference>
<evidence type="ECO:0000256" key="16">
    <source>
        <dbReference type="ARBA" id="ARBA00033235"/>
    </source>
</evidence>
<feature type="active site" description="Proton donor" evidence="18">
    <location>
        <position position="500"/>
    </location>
</feature>
<feature type="binding site" evidence="19">
    <location>
        <position position="463"/>
    </location>
    <ligand>
        <name>phosphoenolpyruvate</name>
        <dbReference type="ChEBI" id="CHEBI:58702"/>
    </ligand>
</feature>
<evidence type="ECO:0000256" key="13">
    <source>
        <dbReference type="ARBA" id="ARBA00022723"/>
    </source>
</evidence>